<comment type="subcellular location">
    <subcellularLocation>
        <location evidence="1">Membrane</location>
        <topology evidence="1">Multi-pass membrane protein</topology>
    </subcellularLocation>
</comment>
<dbReference type="SUPFAM" id="SSF81660">
    <property type="entry name" value="Metal cation-transporting ATPase, ATP-binding domain N"/>
    <property type="match status" value="1"/>
</dbReference>
<dbReference type="SUPFAM" id="SSF81665">
    <property type="entry name" value="Calcium ATPase, transmembrane domain M"/>
    <property type="match status" value="1"/>
</dbReference>
<dbReference type="InterPro" id="IPR036412">
    <property type="entry name" value="HAD-like_sf"/>
</dbReference>
<dbReference type="EMBL" id="LTDL01000040">
    <property type="protein sequence ID" value="OAG29517.1"/>
    <property type="molecule type" value="Genomic_DNA"/>
</dbReference>
<feature type="transmembrane region" description="Helical" evidence="8">
    <location>
        <begin position="747"/>
        <end position="766"/>
    </location>
</feature>
<dbReference type="InterPro" id="IPR023299">
    <property type="entry name" value="ATPase_P-typ_cyto_dom_N"/>
</dbReference>
<keyword evidence="3" id="KW-0479">Metal-binding</keyword>
<dbReference type="Pfam" id="PF16212">
    <property type="entry name" value="PhoLip_ATPase_C"/>
    <property type="match status" value="1"/>
</dbReference>
<gene>
    <name evidence="11" type="ORF">NEDG_00650</name>
</gene>
<evidence type="ECO:0000256" key="8">
    <source>
        <dbReference type="SAM" id="Phobius"/>
    </source>
</evidence>
<feature type="transmembrane region" description="Helical" evidence="8">
    <location>
        <begin position="40"/>
        <end position="57"/>
    </location>
</feature>
<dbReference type="GO" id="GO:0046872">
    <property type="term" value="F:metal ion binding"/>
    <property type="evidence" value="ECO:0007669"/>
    <property type="project" value="UniProtKB-KW"/>
</dbReference>
<evidence type="ECO:0000256" key="7">
    <source>
        <dbReference type="ARBA" id="ARBA00023136"/>
    </source>
</evidence>
<evidence type="ECO:0000256" key="5">
    <source>
        <dbReference type="ARBA" id="ARBA00022967"/>
    </source>
</evidence>
<evidence type="ECO:0000256" key="6">
    <source>
        <dbReference type="ARBA" id="ARBA00022989"/>
    </source>
</evidence>
<keyword evidence="2 8" id="KW-0812">Transmembrane</keyword>
<dbReference type="GO" id="GO:0005886">
    <property type="term" value="C:plasma membrane"/>
    <property type="evidence" value="ECO:0007669"/>
    <property type="project" value="TreeGrafter"/>
</dbReference>
<dbReference type="InterPro" id="IPR023298">
    <property type="entry name" value="ATPase_P-typ_TM_dom_sf"/>
</dbReference>
<keyword evidence="4" id="KW-0460">Magnesium</keyword>
<dbReference type="Gene3D" id="3.40.50.1000">
    <property type="entry name" value="HAD superfamily/HAD-like"/>
    <property type="match status" value="1"/>
</dbReference>
<dbReference type="SFLD" id="SFLDF00027">
    <property type="entry name" value="p-type_atpase"/>
    <property type="match status" value="1"/>
</dbReference>
<evidence type="ECO:0000259" key="9">
    <source>
        <dbReference type="Pfam" id="PF16209"/>
    </source>
</evidence>
<comment type="caution">
    <text evidence="11">The sequence shown here is derived from an EMBL/GenBank/DDBJ whole genome shotgun (WGS) entry which is preliminary data.</text>
</comment>
<evidence type="ECO:0000256" key="2">
    <source>
        <dbReference type="ARBA" id="ARBA00022692"/>
    </source>
</evidence>
<evidence type="ECO:0000313" key="12">
    <source>
        <dbReference type="Proteomes" id="UP000185944"/>
    </source>
</evidence>
<feature type="transmembrane region" description="Helical" evidence="8">
    <location>
        <begin position="63"/>
        <end position="82"/>
    </location>
</feature>
<dbReference type="Pfam" id="PF00702">
    <property type="entry name" value="Hydrolase"/>
    <property type="match status" value="1"/>
</dbReference>
<dbReference type="InterPro" id="IPR032631">
    <property type="entry name" value="P-type_ATPase_N"/>
</dbReference>
<dbReference type="PROSITE" id="PS00154">
    <property type="entry name" value="ATPASE_E1_E2"/>
    <property type="match status" value="1"/>
</dbReference>
<dbReference type="GO" id="GO:0016887">
    <property type="term" value="F:ATP hydrolysis activity"/>
    <property type="evidence" value="ECO:0007669"/>
    <property type="project" value="InterPro"/>
</dbReference>
<dbReference type="InterPro" id="IPR023214">
    <property type="entry name" value="HAD_sf"/>
</dbReference>
<feature type="transmembrane region" description="Helical" evidence="8">
    <location>
        <begin position="260"/>
        <end position="281"/>
    </location>
</feature>
<feature type="transmembrane region" description="Helical" evidence="8">
    <location>
        <begin position="898"/>
        <end position="918"/>
    </location>
</feature>
<dbReference type="SFLD" id="SFLDG00002">
    <property type="entry name" value="C1.7:_P-type_atpase_like"/>
    <property type="match status" value="1"/>
</dbReference>
<dbReference type="PANTHER" id="PTHR24092:SF150">
    <property type="entry name" value="PHOSPHOLIPID-TRANSPORTING ATPASE"/>
    <property type="match status" value="1"/>
</dbReference>
<evidence type="ECO:0000313" key="11">
    <source>
        <dbReference type="EMBL" id="OAG29517.1"/>
    </source>
</evidence>
<feature type="domain" description="P-type ATPase C-terminal" evidence="10">
    <location>
        <begin position="717"/>
        <end position="800"/>
    </location>
</feature>
<dbReference type="PANTHER" id="PTHR24092">
    <property type="entry name" value="PROBABLE PHOSPHOLIPID-TRANSPORTING ATPASE"/>
    <property type="match status" value="1"/>
</dbReference>
<feature type="transmembrane region" description="Helical" evidence="8">
    <location>
        <begin position="871"/>
        <end position="892"/>
    </location>
</feature>
<feature type="transmembrane region" description="Helical" evidence="8">
    <location>
        <begin position="301"/>
        <end position="327"/>
    </location>
</feature>
<sequence>MMEEILPPRTFKKRTNAVKTTQHTLLSFLPARLCKEFMKSYNLFFLFLCCIVSIPSLTPFSNISYITCVLMVVSVNIIKTSLGEIKRYRADQRMNTQLLPVIRKGKITETRREDINNGDILVFAEGEVLPVDVLLLGAYTEKGAEPLIYIETSSIDGESALKVRRTLFMVGASKALGGEDFATLEGLEKVSINREAEQGTCFTIDSSIPFSKENLIYKGSSIYGKYTSLGLSLGGKNTQDTHRIKNSIFMKVLARKTVSIIFLYLSILLLSSFASCLFITRSAWISSLAHESLSRVAVRNFAANIIIFSSLVPLSLFVTLDGLRIAYSVYIRNDREMRYNDTPCESNMQGVVEDIGLLTHVLTDKTGTLTQNQMIFKGLHFKNQIAPLFFDGASLKKMLSYDYALMNVLALVSCHSVDVFDGVYRGVSQEEVSILTLFKEKGIFLSHRQNNTLYLEIGEETLAITVLEVLPFSPALSRMSVLVQIGGFFFLFTKGSEEVVDSQGALSVDGKYRALTVAMREVSVDEVLNVPRKEEPQPVPFFQKVTVSDLLKNQPTSLSSYAPSPGFSLLYLEPGQEYIGTAYIEDVLQPNAGKTIETIKARGISVWMLTGDRKESAISCGASTSILSPLSKIHSGTEVVRLLEGEVDTNTISLGKETGVIVYRTSPQEKQQITHLLRKQGNIVLTIGDGENDVGMIEEADVGICVIGKEGRKAAFVSDIIVPTFSSLSKLVDYHGRICLERLKGVYFFYVFKSISVAMCQCFYGLQVGSSGSIASSSLFLLFYNGIITSPLSVELGLFREQSVVRTMEEAVLSGALYGLSSFFIVYLSFGSIDVIDALGRTAGHGFISRVFSLCIFVSTLLHFIFISDSFVAFSLVSVTMSCLFFSVSIGMDGGYDIFLSPSLYVILLLRIVTGIAIERFMEIVRNRKVQSCPPARPGIT</sequence>
<dbReference type="AlphaFoldDB" id="A0A177EC54"/>
<dbReference type="OrthoDB" id="377733at2759"/>
<name>A0A177EC54_9MICR</name>
<keyword evidence="12" id="KW-1185">Reference proteome</keyword>
<keyword evidence="6 8" id="KW-1133">Transmembrane helix</keyword>
<evidence type="ECO:0000259" key="10">
    <source>
        <dbReference type="Pfam" id="PF16212"/>
    </source>
</evidence>
<keyword evidence="5" id="KW-1278">Translocase</keyword>
<dbReference type="InterPro" id="IPR018303">
    <property type="entry name" value="ATPase_P-typ_P_site"/>
</dbReference>
<proteinExistence type="predicted"/>
<dbReference type="Proteomes" id="UP000185944">
    <property type="component" value="Unassembled WGS sequence"/>
</dbReference>
<dbReference type="STRING" id="1805483.A0A177EC54"/>
<dbReference type="GO" id="GO:0045332">
    <property type="term" value="P:phospholipid translocation"/>
    <property type="evidence" value="ECO:0007669"/>
    <property type="project" value="TreeGrafter"/>
</dbReference>
<dbReference type="RefSeq" id="XP_067544165.1">
    <property type="nucleotide sequence ID" value="XM_067688068.1"/>
</dbReference>
<evidence type="ECO:0000256" key="4">
    <source>
        <dbReference type="ARBA" id="ARBA00022842"/>
    </source>
</evidence>
<dbReference type="GO" id="GO:0005524">
    <property type="term" value="F:ATP binding"/>
    <property type="evidence" value="ECO:0007669"/>
    <property type="project" value="InterPro"/>
</dbReference>
<protein>
    <submittedName>
        <fullName evidence="11">Phospholipid-transporting ATPase</fullName>
    </submittedName>
</protein>
<dbReference type="GeneID" id="93647000"/>
<dbReference type="InterPro" id="IPR032630">
    <property type="entry name" value="P_typ_ATPase_c"/>
</dbReference>
<feature type="domain" description="P-type ATPase N-terminal" evidence="9">
    <location>
        <begin position="12"/>
        <end position="66"/>
    </location>
</feature>
<dbReference type="InterPro" id="IPR008250">
    <property type="entry name" value="ATPase_P-typ_transduc_dom_A_sf"/>
</dbReference>
<organism evidence="11 12">
    <name type="scientific">Nematocida displodere</name>
    <dbReference type="NCBI Taxonomy" id="1805483"/>
    <lineage>
        <taxon>Eukaryota</taxon>
        <taxon>Fungi</taxon>
        <taxon>Fungi incertae sedis</taxon>
        <taxon>Microsporidia</taxon>
        <taxon>Nematocida</taxon>
    </lineage>
</organism>
<evidence type="ECO:0000256" key="3">
    <source>
        <dbReference type="ARBA" id="ARBA00022723"/>
    </source>
</evidence>
<dbReference type="Gene3D" id="2.70.150.10">
    <property type="entry name" value="Calcium-transporting ATPase, cytoplasmic transduction domain A"/>
    <property type="match status" value="1"/>
</dbReference>
<reference evidence="11 12" key="1">
    <citation type="submission" date="2016-02" db="EMBL/GenBank/DDBJ databases">
        <title>Discovery of a natural microsporidian pathogen with a broad tissue tropism in Caenorhabditis elegans.</title>
        <authorList>
            <person name="Luallen R.J."/>
            <person name="Reinke A.W."/>
            <person name="Tong L."/>
            <person name="Botts M.R."/>
            <person name="Felix M.-A."/>
            <person name="Troemel E.R."/>
        </authorList>
    </citation>
    <scope>NUCLEOTIDE SEQUENCE [LARGE SCALE GENOMIC DNA]</scope>
    <source>
        <strain evidence="11 12">JUm2807</strain>
    </source>
</reference>
<dbReference type="VEuPathDB" id="MicrosporidiaDB:NEDG_00650"/>
<dbReference type="NCBIfam" id="TIGR01494">
    <property type="entry name" value="ATPase_P-type"/>
    <property type="match status" value="1"/>
</dbReference>
<feature type="transmembrane region" description="Helical" evidence="8">
    <location>
        <begin position="811"/>
        <end position="830"/>
    </location>
</feature>
<evidence type="ECO:0000256" key="1">
    <source>
        <dbReference type="ARBA" id="ARBA00004141"/>
    </source>
</evidence>
<dbReference type="PRINTS" id="PR00119">
    <property type="entry name" value="CATATPASE"/>
</dbReference>
<dbReference type="SFLD" id="SFLDS00003">
    <property type="entry name" value="Haloacid_Dehalogenase"/>
    <property type="match status" value="1"/>
</dbReference>
<dbReference type="Gene3D" id="3.40.1110.10">
    <property type="entry name" value="Calcium-transporting ATPase, cytoplasmic domain N"/>
    <property type="match status" value="1"/>
</dbReference>
<dbReference type="SUPFAM" id="SSF56784">
    <property type="entry name" value="HAD-like"/>
    <property type="match status" value="1"/>
</dbReference>
<dbReference type="InterPro" id="IPR001757">
    <property type="entry name" value="P_typ_ATPase"/>
</dbReference>
<keyword evidence="7 8" id="KW-0472">Membrane</keyword>
<feature type="transmembrane region" description="Helical" evidence="8">
    <location>
        <begin position="842"/>
        <end position="864"/>
    </location>
</feature>
<feature type="transmembrane region" description="Helical" evidence="8">
    <location>
        <begin position="778"/>
        <end position="799"/>
    </location>
</feature>
<dbReference type="Pfam" id="PF16209">
    <property type="entry name" value="PhoLip_ATPase_N"/>
    <property type="match status" value="1"/>
</dbReference>
<dbReference type="InterPro" id="IPR044492">
    <property type="entry name" value="P_typ_ATPase_HD_dom"/>
</dbReference>
<dbReference type="SUPFAM" id="SSF81653">
    <property type="entry name" value="Calcium ATPase, transduction domain A"/>
    <property type="match status" value="1"/>
</dbReference>
<accession>A0A177EC54</accession>
<dbReference type="GO" id="GO:0140326">
    <property type="term" value="F:ATPase-coupled intramembrane lipid transporter activity"/>
    <property type="evidence" value="ECO:0007669"/>
    <property type="project" value="TreeGrafter"/>
</dbReference>